<dbReference type="PROSITE" id="PS51898">
    <property type="entry name" value="TYR_RECOMBINASE"/>
    <property type="match status" value="1"/>
</dbReference>
<proteinExistence type="predicted"/>
<dbReference type="AlphaFoldDB" id="A0A6B1G4F8"/>
<dbReference type="GO" id="GO:0006310">
    <property type="term" value="P:DNA recombination"/>
    <property type="evidence" value="ECO:0007669"/>
    <property type="project" value="UniProtKB-KW"/>
</dbReference>
<evidence type="ECO:0000259" key="4">
    <source>
        <dbReference type="PROSITE" id="PS51898"/>
    </source>
</evidence>
<feature type="domain" description="Core-binding (CB)" evidence="5">
    <location>
        <begin position="1"/>
        <end position="89"/>
    </location>
</feature>
<comment type="caution">
    <text evidence="6">The sequence shown here is derived from an EMBL/GenBank/DDBJ whole genome shotgun (WGS) entry which is preliminary data.</text>
</comment>
<evidence type="ECO:0000313" key="6">
    <source>
        <dbReference type="EMBL" id="MYH62316.1"/>
    </source>
</evidence>
<feature type="domain" description="Tyr recombinase" evidence="4">
    <location>
        <begin position="120"/>
        <end position="323"/>
    </location>
</feature>
<gene>
    <name evidence="6" type="ORF">F4148_11355</name>
</gene>
<dbReference type="Gene3D" id="1.10.443.10">
    <property type="entry name" value="Intergrase catalytic core"/>
    <property type="match status" value="1"/>
</dbReference>
<dbReference type="InterPro" id="IPR011010">
    <property type="entry name" value="DNA_brk_join_enz"/>
</dbReference>
<evidence type="ECO:0000256" key="3">
    <source>
        <dbReference type="PROSITE-ProRule" id="PRU01248"/>
    </source>
</evidence>
<dbReference type="Gene3D" id="1.10.150.130">
    <property type="match status" value="1"/>
</dbReference>
<dbReference type="Pfam" id="PF00589">
    <property type="entry name" value="Phage_integrase"/>
    <property type="match status" value="1"/>
</dbReference>
<evidence type="ECO:0000256" key="1">
    <source>
        <dbReference type="ARBA" id="ARBA00023125"/>
    </source>
</evidence>
<dbReference type="InterPro" id="IPR002104">
    <property type="entry name" value="Integrase_catalytic"/>
</dbReference>
<dbReference type="SUPFAM" id="SSF56349">
    <property type="entry name" value="DNA breaking-rejoining enzymes"/>
    <property type="match status" value="1"/>
</dbReference>
<keyword evidence="2" id="KW-0233">DNA recombination</keyword>
<dbReference type="PROSITE" id="PS51900">
    <property type="entry name" value="CB"/>
    <property type="match status" value="1"/>
</dbReference>
<protein>
    <submittedName>
        <fullName evidence="6">Tyrosine-type recombinase/integrase</fullName>
    </submittedName>
</protein>
<dbReference type="GO" id="GO:0015074">
    <property type="term" value="P:DNA integration"/>
    <property type="evidence" value="ECO:0007669"/>
    <property type="project" value="InterPro"/>
</dbReference>
<dbReference type="InterPro" id="IPR013762">
    <property type="entry name" value="Integrase-like_cat_sf"/>
</dbReference>
<dbReference type="InterPro" id="IPR044068">
    <property type="entry name" value="CB"/>
</dbReference>
<sequence length="329" mass="37435">MSISSTIESYLEAADTGTAHTRRTYRTAMNLFRQYLGEKGIPPEVKDLEDLDVDRLLAFSTWLLEAASIGQRTLTTYLAAMMAWVSYLQVRGWLPFTPQELARLQEGIKHVRRNQRPPELIPHPPRPEEMELLVSAARETVLRRPDDPRERLAKLRDIAIVETLRCTGLRVGELVSLTRKQLEDQDRAVWVVGKGNKVRRVYFDERSWDAIHRYLQARQQVDGATGRPLSELPVFARHDRKAGSKILPLSTQSVQNTIRRLAETAGLGAKGITPHALRHYFATRIYQTTHDLAVTQTALGHASPNTTRIYAKLEDNAVRDAHREAFESK</sequence>
<dbReference type="GO" id="GO:0003677">
    <property type="term" value="F:DNA binding"/>
    <property type="evidence" value="ECO:0007669"/>
    <property type="project" value="UniProtKB-UniRule"/>
</dbReference>
<dbReference type="EMBL" id="VYDA01000410">
    <property type="protein sequence ID" value="MYH62316.1"/>
    <property type="molecule type" value="Genomic_DNA"/>
</dbReference>
<dbReference type="PANTHER" id="PTHR30349">
    <property type="entry name" value="PHAGE INTEGRASE-RELATED"/>
    <property type="match status" value="1"/>
</dbReference>
<dbReference type="InterPro" id="IPR050090">
    <property type="entry name" value="Tyrosine_recombinase_XerCD"/>
</dbReference>
<evidence type="ECO:0000256" key="2">
    <source>
        <dbReference type="ARBA" id="ARBA00023172"/>
    </source>
</evidence>
<dbReference type="InterPro" id="IPR010998">
    <property type="entry name" value="Integrase_recombinase_N"/>
</dbReference>
<evidence type="ECO:0000259" key="5">
    <source>
        <dbReference type="PROSITE" id="PS51900"/>
    </source>
</evidence>
<keyword evidence="1 3" id="KW-0238">DNA-binding</keyword>
<dbReference type="PANTHER" id="PTHR30349:SF81">
    <property type="entry name" value="TYROSINE RECOMBINASE XERC"/>
    <property type="match status" value="1"/>
</dbReference>
<accession>A0A6B1G4F8</accession>
<name>A0A6B1G4F8_9CHLR</name>
<reference evidence="6" key="1">
    <citation type="submission" date="2019-09" db="EMBL/GenBank/DDBJ databases">
        <title>Characterisation of the sponge microbiome using genome-centric metagenomics.</title>
        <authorList>
            <person name="Engelberts J.P."/>
            <person name="Robbins S.J."/>
            <person name="De Goeij J.M."/>
            <person name="Aranda M."/>
            <person name="Bell S.C."/>
            <person name="Webster N.S."/>
        </authorList>
    </citation>
    <scope>NUCLEOTIDE SEQUENCE</scope>
    <source>
        <strain evidence="6">SB0675_bin_29</strain>
    </source>
</reference>
<organism evidence="6">
    <name type="scientific">Caldilineaceae bacterium SB0675_bin_29</name>
    <dbReference type="NCBI Taxonomy" id="2605266"/>
    <lineage>
        <taxon>Bacteria</taxon>
        <taxon>Bacillati</taxon>
        <taxon>Chloroflexota</taxon>
        <taxon>Caldilineae</taxon>
        <taxon>Caldilineales</taxon>
        <taxon>Caldilineaceae</taxon>
    </lineage>
</organism>